<dbReference type="EMBL" id="MNCJ02000319">
    <property type="protein sequence ID" value="KAF5809448.1"/>
    <property type="molecule type" value="Genomic_DNA"/>
</dbReference>
<sequence length="175" mass="19760">MEASSISWSFGRLQVLFNCPSRLQVLFMPFPYSSLIQANHWVSAQWPPACILTRRWRVRVLLVPNAPMVTDLPTDSGLLGGGLRGGITSAVGRTVEYPPSALFKPFQLTVQAVCRCFLCRFHHMSKPFDCTCSNKVTVPRQTTFKPGQQERAAVFHTCDKHQNTFKLFLTLEQLT</sequence>
<proteinExistence type="predicted"/>
<dbReference type="AlphaFoldDB" id="A0A9K3J6R7"/>
<organism evidence="1 2">
    <name type="scientific">Helianthus annuus</name>
    <name type="common">Common sunflower</name>
    <dbReference type="NCBI Taxonomy" id="4232"/>
    <lineage>
        <taxon>Eukaryota</taxon>
        <taxon>Viridiplantae</taxon>
        <taxon>Streptophyta</taxon>
        <taxon>Embryophyta</taxon>
        <taxon>Tracheophyta</taxon>
        <taxon>Spermatophyta</taxon>
        <taxon>Magnoliopsida</taxon>
        <taxon>eudicotyledons</taxon>
        <taxon>Gunneridae</taxon>
        <taxon>Pentapetalae</taxon>
        <taxon>asterids</taxon>
        <taxon>campanulids</taxon>
        <taxon>Asterales</taxon>
        <taxon>Asteraceae</taxon>
        <taxon>Asteroideae</taxon>
        <taxon>Heliantheae alliance</taxon>
        <taxon>Heliantheae</taxon>
        <taxon>Helianthus</taxon>
    </lineage>
</organism>
<name>A0A9K3J6R7_HELAN</name>
<dbReference type="Gramene" id="mRNA:HanXRQr2_Chr04g0157271">
    <property type="protein sequence ID" value="CDS:HanXRQr2_Chr04g0157271.1"/>
    <property type="gene ID" value="HanXRQr2_Chr04g0157271"/>
</dbReference>
<accession>A0A9K3J6R7</accession>
<keyword evidence="2" id="KW-1185">Reference proteome</keyword>
<dbReference type="Proteomes" id="UP000215914">
    <property type="component" value="Unassembled WGS sequence"/>
</dbReference>
<evidence type="ECO:0000313" key="2">
    <source>
        <dbReference type="Proteomes" id="UP000215914"/>
    </source>
</evidence>
<evidence type="ECO:0000313" key="1">
    <source>
        <dbReference type="EMBL" id="KAF5809448.1"/>
    </source>
</evidence>
<reference evidence="1" key="2">
    <citation type="submission" date="2020-06" db="EMBL/GenBank/DDBJ databases">
        <title>Helianthus annuus Genome sequencing and assembly Release 2.</title>
        <authorList>
            <person name="Gouzy J."/>
            <person name="Langlade N."/>
            <person name="Munos S."/>
        </authorList>
    </citation>
    <scope>NUCLEOTIDE SEQUENCE</scope>
    <source>
        <tissue evidence="1">Leaves</tissue>
    </source>
</reference>
<reference evidence="1" key="1">
    <citation type="journal article" date="2017" name="Nature">
        <title>The sunflower genome provides insights into oil metabolism, flowering and Asterid evolution.</title>
        <authorList>
            <person name="Badouin H."/>
            <person name="Gouzy J."/>
            <person name="Grassa C.J."/>
            <person name="Murat F."/>
            <person name="Staton S.E."/>
            <person name="Cottret L."/>
            <person name="Lelandais-Briere C."/>
            <person name="Owens G.L."/>
            <person name="Carrere S."/>
            <person name="Mayjonade B."/>
            <person name="Legrand L."/>
            <person name="Gill N."/>
            <person name="Kane N.C."/>
            <person name="Bowers J.E."/>
            <person name="Hubner S."/>
            <person name="Bellec A."/>
            <person name="Berard A."/>
            <person name="Berges H."/>
            <person name="Blanchet N."/>
            <person name="Boniface M.C."/>
            <person name="Brunel D."/>
            <person name="Catrice O."/>
            <person name="Chaidir N."/>
            <person name="Claudel C."/>
            <person name="Donnadieu C."/>
            <person name="Faraut T."/>
            <person name="Fievet G."/>
            <person name="Helmstetter N."/>
            <person name="King M."/>
            <person name="Knapp S.J."/>
            <person name="Lai Z."/>
            <person name="Le Paslier M.C."/>
            <person name="Lippi Y."/>
            <person name="Lorenzon L."/>
            <person name="Mandel J.R."/>
            <person name="Marage G."/>
            <person name="Marchand G."/>
            <person name="Marquand E."/>
            <person name="Bret-Mestries E."/>
            <person name="Morien E."/>
            <person name="Nambeesan S."/>
            <person name="Nguyen T."/>
            <person name="Pegot-Espagnet P."/>
            <person name="Pouilly N."/>
            <person name="Raftis F."/>
            <person name="Sallet E."/>
            <person name="Schiex T."/>
            <person name="Thomas J."/>
            <person name="Vandecasteele C."/>
            <person name="Vares D."/>
            <person name="Vear F."/>
            <person name="Vautrin S."/>
            <person name="Crespi M."/>
            <person name="Mangin B."/>
            <person name="Burke J.M."/>
            <person name="Salse J."/>
            <person name="Munos S."/>
            <person name="Vincourt P."/>
            <person name="Rieseberg L.H."/>
            <person name="Langlade N.B."/>
        </authorList>
    </citation>
    <scope>NUCLEOTIDE SEQUENCE</scope>
    <source>
        <tissue evidence="1">Leaves</tissue>
    </source>
</reference>
<gene>
    <name evidence="1" type="ORF">HanXRQr2_Chr04g0157271</name>
</gene>
<protein>
    <submittedName>
        <fullName evidence="1">Uncharacterized protein</fullName>
    </submittedName>
</protein>
<comment type="caution">
    <text evidence="1">The sequence shown here is derived from an EMBL/GenBank/DDBJ whole genome shotgun (WGS) entry which is preliminary data.</text>
</comment>